<dbReference type="AlphaFoldDB" id="K9FCE3"/>
<comment type="caution">
    <text evidence="2">The sequence shown here is derived from an EMBL/GenBank/DDBJ whole genome shotgun (WGS) entry which is preliminary data.</text>
</comment>
<dbReference type="SUPFAM" id="SSF103378">
    <property type="entry name" value="2-methylcitrate dehydratase PrpD"/>
    <property type="match status" value="1"/>
</dbReference>
<organism evidence="2 3">
    <name type="scientific">Penicillium digitatum (strain Pd1 / CECT 20795)</name>
    <name type="common">Green mold</name>
    <dbReference type="NCBI Taxonomy" id="1170230"/>
    <lineage>
        <taxon>Eukaryota</taxon>
        <taxon>Fungi</taxon>
        <taxon>Dikarya</taxon>
        <taxon>Ascomycota</taxon>
        <taxon>Pezizomycotina</taxon>
        <taxon>Eurotiomycetes</taxon>
        <taxon>Eurotiomycetidae</taxon>
        <taxon>Eurotiales</taxon>
        <taxon>Aspergillaceae</taxon>
        <taxon>Penicillium</taxon>
    </lineage>
</organism>
<dbReference type="Pfam" id="PF03972">
    <property type="entry name" value="MmgE_PrpD_N"/>
    <property type="match status" value="1"/>
</dbReference>
<evidence type="ECO:0000259" key="1">
    <source>
        <dbReference type="Pfam" id="PF03972"/>
    </source>
</evidence>
<dbReference type="HOGENOM" id="CLU_2427728_0_0_1"/>
<evidence type="ECO:0000313" key="2">
    <source>
        <dbReference type="EMBL" id="EKV05777.1"/>
    </source>
</evidence>
<protein>
    <recommendedName>
        <fullName evidence="1">MmgE/PrpD N-terminal domain-containing protein</fullName>
    </recommendedName>
</protein>
<dbReference type="OrthoDB" id="10267976at2759"/>
<dbReference type="RefSeq" id="XP_014532290.2">
    <property type="nucleotide sequence ID" value="XM_014676804.2"/>
</dbReference>
<dbReference type="InterPro" id="IPR036148">
    <property type="entry name" value="MmgE/PrpD_sf"/>
</dbReference>
<evidence type="ECO:0000313" key="3">
    <source>
        <dbReference type="Proteomes" id="UP000009886"/>
    </source>
</evidence>
<sequence>MWSKGTGDFFKDTLGCAMASRSHSAVSAMVRFAAQMDPSNGKSELVDGSQSHTTSPACAILINAAASYVVECDDLQKSKYHHNSYLTFRQL</sequence>
<dbReference type="Gene3D" id="1.10.4100.10">
    <property type="entry name" value="2-methylcitrate dehydratase PrpD"/>
    <property type="match status" value="1"/>
</dbReference>
<dbReference type="GeneID" id="26236449"/>
<dbReference type="InterPro" id="IPR045336">
    <property type="entry name" value="MmgE_PrpD_N"/>
</dbReference>
<dbReference type="EMBL" id="AKCU01000491">
    <property type="protein sequence ID" value="EKV05777.1"/>
    <property type="molecule type" value="Genomic_DNA"/>
</dbReference>
<name>K9FCE3_PEND1</name>
<dbReference type="Proteomes" id="UP000009886">
    <property type="component" value="Unassembled WGS sequence"/>
</dbReference>
<feature type="domain" description="MmgE/PrpD N-terminal" evidence="1">
    <location>
        <begin position="8"/>
        <end position="85"/>
    </location>
</feature>
<dbReference type="GO" id="GO:0016829">
    <property type="term" value="F:lyase activity"/>
    <property type="evidence" value="ECO:0007669"/>
    <property type="project" value="InterPro"/>
</dbReference>
<dbReference type="KEGG" id="pdp:PDIP_81330"/>
<reference evidence="3" key="1">
    <citation type="journal article" date="2012" name="BMC Genomics">
        <title>Genome sequence of the necrotrophic fungus Penicillium digitatum, the main postharvest pathogen of citrus.</title>
        <authorList>
            <person name="Marcet-Houben M."/>
            <person name="Ballester A.-R."/>
            <person name="de la Fuente B."/>
            <person name="Harries E."/>
            <person name="Marcos J.F."/>
            <person name="Gonzalez-Candelas L."/>
            <person name="Gabaldon T."/>
        </authorList>
    </citation>
    <scope>NUCLEOTIDE SEQUENCE [LARGE SCALE GENOMIC DNA]</scope>
    <source>
        <strain evidence="3">Pd1 / CECT 20795</strain>
    </source>
</reference>
<proteinExistence type="predicted"/>
<accession>K9FCE3</accession>
<dbReference type="VEuPathDB" id="FungiDB:PDIP_81330"/>
<dbReference type="InterPro" id="IPR042183">
    <property type="entry name" value="MmgE/PrpD_sf_1"/>
</dbReference>
<gene>
    <name evidence="2" type="ORF">PDIP_81330</name>
</gene>